<evidence type="ECO:0000313" key="5">
    <source>
        <dbReference type="Proteomes" id="UP001558713"/>
    </source>
</evidence>
<dbReference type="InterPro" id="IPR006734">
    <property type="entry name" value="PLATZ"/>
</dbReference>
<accession>A0ABD0ZH78</accession>
<dbReference type="CDD" id="cd19756">
    <property type="entry name" value="Bbox2"/>
    <property type="match status" value="1"/>
</dbReference>
<feature type="region of interest" description="Disordered" evidence="2">
    <location>
        <begin position="197"/>
        <end position="235"/>
    </location>
</feature>
<dbReference type="AlphaFoldDB" id="A0ABD0ZH78"/>
<dbReference type="PANTHER" id="PTHR31065">
    <property type="entry name" value="PLATZ TRANSCRIPTION FACTOR FAMILY PROTEIN"/>
    <property type="match status" value="1"/>
</dbReference>
<name>A0ABD0ZH78_CARAN</name>
<feature type="compositionally biased region" description="Basic residues" evidence="2">
    <location>
        <begin position="221"/>
        <end position="235"/>
    </location>
</feature>
<dbReference type="InterPro" id="IPR000315">
    <property type="entry name" value="Znf_B-box"/>
</dbReference>
<dbReference type="Pfam" id="PF04640">
    <property type="entry name" value="PLATZ"/>
    <property type="match status" value="1"/>
</dbReference>
<feature type="domain" description="B box-type" evidence="3">
    <location>
        <begin position="26"/>
        <end position="69"/>
    </location>
</feature>
<dbReference type="Proteomes" id="UP001558713">
    <property type="component" value="Unassembled WGS sequence"/>
</dbReference>
<feature type="compositionally biased region" description="Polar residues" evidence="2">
    <location>
        <begin position="199"/>
        <end position="220"/>
    </location>
</feature>
<evidence type="ECO:0000256" key="1">
    <source>
        <dbReference type="PROSITE-ProRule" id="PRU00024"/>
    </source>
</evidence>
<organism evidence="4 5">
    <name type="scientific">Cardamine amara subsp. amara</name>
    <dbReference type="NCBI Taxonomy" id="228776"/>
    <lineage>
        <taxon>Eukaryota</taxon>
        <taxon>Viridiplantae</taxon>
        <taxon>Streptophyta</taxon>
        <taxon>Embryophyta</taxon>
        <taxon>Tracheophyta</taxon>
        <taxon>Spermatophyta</taxon>
        <taxon>Magnoliopsida</taxon>
        <taxon>eudicotyledons</taxon>
        <taxon>Gunneridae</taxon>
        <taxon>Pentapetalae</taxon>
        <taxon>rosids</taxon>
        <taxon>malvids</taxon>
        <taxon>Brassicales</taxon>
        <taxon>Brassicaceae</taxon>
        <taxon>Cardamineae</taxon>
        <taxon>Cardamine</taxon>
    </lineage>
</organism>
<dbReference type="EMBL" id="JBANAX010000767">
    <property type="protein sequence ID" value="KAL1194029.1"/>
    <property type="molecule type" value="Genomic_DNA"/>
</dbReference>
<evidence type="ECO:0000259" key="3">
    <source>
        <dbReference type="PROSITE" id="PS50119"/>
    </source>
</evidence>
<keyword evidence="1" id="KW-0863">Zinc-finger</keyword>
<reference evidence="4 5" key="1">
    <citation type="submission" date="2024-04" db="EMBL/GenBank/DDBJ databases">
        <title>Genome assembly C_amara_ONT_v2.</title>
        <authorList>
            <person name="Yant L."/>
            <person name="Moore C."/>
            <person name="Slenker M."/>
        </authorList>
    </citation>
    <scope>NUCLEOTIDE SEQUENCE [LARGE SCALE GENOMIC DNA]</scope>
    <source>
        <tissue evidence="4">Leaf</tissue>
    </source>
</reference>
<dbReference type="PANTHER" id="PTHR31065:SF35">
    <property type="entry name" value="PLATZ TRANSCRIPTION FACTOR FAMILY PROTEIN"/>
    <property type="match status" value="1"/>
</dbReference>
<evidence type="ECO:0000313" key="4">
    <source>
        <dbReference type="EMBL" id="KAL1194029.1"/>
    </source>
</evidence>
<keyword evidence="5" id="KW-1185">Reference proteome</keyword>
<keyword evidence="1" id="KW-0862">Zinc</keyword>
<gene>
    <name evidence="4" type="ORF">V5N11_005524</name>
</gene>
<keyword evidence="1" id="KW-0479">Metal-binding</keyword>
<dbReference type="PROSITE" id="PS50119">
    <property type="entry name" value="ZF_BBOX"/>
    <property type="match status" value="1"/>
</dbReference>
<protein>
    <submittedName>
        <fullName evidence="4">Protein RGF1 INDUCIBLE TRANSCRIPTION FACTOR 1</fullName>
    </submittedName>
</protein>
<proteinExistence type="predicted"/>
<dbReference type="SUPFAM" id="SSF57845">
    <property type="entry name" value="B-box zinc-binding domain"/>
    <property type="match status" value="1"/>
</dbReference>
<sequence length="235" mass="26546">MVSSILKMENDDVIAPPWLLPMLQAKYFVTCSVHSGSSKSECNLFCLDCSNTFCSYCLIHHKDHRVVQIRRSSYHNVVRVNEIHKHIDISCVQTYVINGAKILFLNERPQHRSGKDINKACQICSRILIDSYQFCSLACKLGGIKNGDDPNLSFSVRGKSDKEDMFCLGDSEPSAKIRKTGIFRRLISIGVEAVEEQRTGSSTETVSPATPSIQSHQNYSKQRRRRKGIPHRAPF</sequence>
<evidence type="ECO:0000256" key="2">
    <source>
        <dbReference type="SAM" id="MobiDB-lite"/>
    </source>
</evidence>
<comment type="caution">
    <text evidence="4">The sequence shown here is derived from an EMBL/GenBank/DDBJ whole genome shotgun (WGS) entry which is preliminary data.</text>
</comment>
<dbReference type="GO" id="GO:0008270">
    <property type="term" value="F:zinc ion binding"/>
    <property type="evidence" value="ECO:0007669"/>
    <property type="project" value="UniProtKB-KW"/>
</dbReference>